<dbReference type="eggNOG" id="COG3554">
    <property type="taxonomic scope" value="Bacteria"/>
</dbReference>
<dbReference type="EMBL" id="JNVM01000003">
    <property type="protein sequence ID" value="KEQ27390.1"/>
    <property type="molecule type" value="Genomic_DNA"/>
</dbReference>
<protein>
    <recommendedName>
        <fullName evidence="3">Glycolipid-binding domain-containing protein</fullName>
    </recommendedName>
</protein>
<evidence type="ECO:0000313" key="2">
    <source>
        <dbReference type="Proteomes" id="UP000028123"/>
    </source>
</evidence>
<organism evidence="1 2">
    <name type="scientific">Paenibacillus tyrfis</name>
    <dbReference type="NCBI Taxonomy" id="1501230"/>
    <lineage>
        <taxon>Bacteria</taxon>
        <taxon>Bacillati</taxon>
        <taxon>Bacillota</taxon>
        <taxon>Bacilli</taxon>
        <taxon>Bacillales</taxon>
        <taxon>Paenibacillaceae</taxon>
        <taxon>Paenibacillus</taxon>
    </lineage>
</organism>
<comment type="caution">
    <text evidence="1">The sequence shown here is derived from an EMBL/GenBank/DDBJ whole genome shotgun (WGS) entry which is preliminary data.</text>
</comment>
<reference evidence="1 2" key="1">
    <citation type="submission" date="2014-06" db="EMBL/GenBank/DDBJ databases">
        <title>Draft genome sequence of Paenibacillus sp. MSt1.</title>
        <authorList>
            <person name="Aw Y.K."/>
            <person name="Ong K.S."/>
            <person name="Gan H.M."/>
            <person name="Lee S.M."/>
        </authorList>
    </citation>
    <scope>NUCLEOTIDE SEQUENCE [LARGE SCALE GENOMIC DNA]</scope>
    <source>
        <strain evidence="1 2">MSt1</strain>
    </source>
</reference>
<keyword evidence="2" id="KW-1185">Reference proteome</keyword>
<dbReference type="InterPro" id="IPR009467">
    <property type="entry name" value="Glycolipid-bd_prot_put"/>
</dbReference>
<evidence type="ECO:0000313" key="1">
    <source>
        <dbReference type="EMBL" id="KEQ27390.1"/>
    </source>
</evidence>
<dbReference type="OrthoDB" id="9814791at2"/>
<dbReference type="Pfam" id="PF06475">
    <property type="entry name" value="Glycolipid_bind"/>
    <property type="match status" value="1"/>
</dbReference>
<dbReference type="Proteomes" id="UP000028123">
    <property type="component" value="Unassembled WGS sequence"/>
</dbReference>
<sequence>MLPADIVWRPSTGIGYEHLKVREENNQILIDSIVIGSQNNNDIFRIKYDIVLDKSWVTRAVTVRYLGEDQGLRLSSDGNGIWKNEQGQVIPELSGCMDIDISCTPFTNTLPINRLPHEPLQQQEIQVVYISAADLNYKQVKQNYTLLESGKDSSIFRYQSGNFTESITVDSNGIVVVYPNLFYREMGPDAR</sequence>
<evidence type="ECO:0008006" key="3">
    <source>
        <dbReference type="Google" id="ProtNLM"/>
    </source>
</evidence>
<name>A0A081P9L7_9BACL</name>
<accession>A0A081P9L7</accession>
<dbReference type="SUPFAM" id="SSF159275">
    <property type="entry name" value="PA1994-like"/>
    <property type="match status" value="1"/>
</dbReference>
<gene>
    <name evidence="1" type="ORF">ET33_19255</name>
</gene>
<dbReference type="AlphaFoldDB" id="A0A081P9L7"/>
<proteinExistence type="predicted"/>
<dbReference type="RefSeq" id="WP_036676082.1">
    <property type="nucleotide sequence ID" value="NZ_JNVM01000003.1"/>
</dbReference>